<keyword evidence="1" id="KW-0472">Membrane</keyword>
<dbReference type="EMBL" id="CADILG010000002">
    <property type="protein sequence ID" value="CAB3824143.1"/>
    <property type="molecule type" value="Genomic_DNA"/>
</dbReference>
<reference evidence="3 4" key="1">
    <citation type="submission" date="2020-04" db="EMBL/GenBank/DDBJ databases">
        <authorList>
            <person name="De Canck E."/>
        </authorList>
    </citation>
    <scope>NUCLEOTIDE SEQUENCE [LARGE SCALE GENOMIC DNA]</scope>
    <source>
        <strain evidence="3 4">LMG 26858</strain>
    </source>
</reference>
<dbReference type="InterPro" id="IPR043605">
    <property type="entry name" value="DUF883_C"/>
</dbReference>
<evidence type="ECO:0000259" key="2">
    <source>
        <dbReference type="Pfam" id="PF19029"/>
    </source>
</evidence>
<evidence type="ECO:0000313" key="4">
    <source>
        <dbReference type="Proteomes" id="UP000494117"/>
    </source>
</evidence>
<dbReference type="AlphaFoldDB" id="A0A6S7BY77"/>
<organism evidence="3 4">
    <name type="scientific">Achromobacter anxifer</name>
    <dbReference type="NCBI Taxonomy" id="1287737"/>
    <lineage>
        <taxon>Bacteria</taxon>
        <taxon>Pseudomonadati</taxon>
        <taxon>Pseudomonadota</taxon>
        <taxon>Betaproteobacteria</taxon>
        <taxon>Burkholderiales</taxon>
        <taxon>Alcaligenaceae</taxon>
        <taxon>Achromobacter</taxon>
    </lineage>
</organism>
<proteinExistence type="predicted"/>
<evidence type="ECO:0000256" key="1">
    <source>
        <dbReference type="SAM" id="Phobius"/>
    </source>
</evidence>
<evidence type="ECO:0000313" key="3">
    <source>
        <dbReference type="EMBL" id="CAB3824143.1"/>
    </source>
</evidence>
<dbReference type="Pfam" id="PF19029">
    <property type="entry name" value="DUF883_C"/>
    <property type="match status" value="1"/>
</dbReference>
<keyword evidence="4" id="KW-1185">Reference proteome</keyword>
<gene>
    <name evidence="3" type="ORF">LMG26858_00347</name>
</gene>
<keyword evidence="1" id="KW-0812">Transmembrane</keyword>
<accession>A0A6S7BY77</accession>
<sequence>MLQRLVDSAVHRSETIGSKAQNALDNFREIEQNAAARLQASGQHAQQFVHEKPWVAIAAVAVAAFALGTLARIRR</sequence>
<protein>
    <recommendedName>
        <fullName evidence="2">DUF883 domain-containing protein</fullName>
    </recommendedName>
</protein>
<dbReference type="Proteomes" id="UP000494117">
    <property type="component" value="Unassembled WGS sequence"/>
</dbReference>
<feature type="domain" description="DUF883" evidence="2">
    <location>
        <begin position="45"/>
        <end position="70"/>
    </location>
</feature>
<feature type="transmembrane region" description="Helical" evidence="1">
    <location>
        <begin position="54"/>
        <end position="73"/>
    </location>
</feature>
<keyword evidence="1" id="KW-1133">Transmembrane helix</keyword>
<name>A0A6S7BY77_9BURK</name>